<reference evidence="1" key="1">
    <citation type="submission" date="2023-09" db="EMBL/GenBank/DDBJ databases">
        <title>Vallitalea sediminicola and Vallitalea maricola sp. nov., anaerobic bacteria isolated from marine sediment.</title>
        <authorList>
            <person name="Hirano S."/>
            <person name="Maeda A."/>
            <person name="Terahara T."/>
            <person name="Mori K."/>
            <person name="Hamada M."/>
            <person name="Matsumoto R."/>
            <person name="Kobayashi T."/>
        </authorList>
    </citation>
    <scope>NUCLEOTIDE SEQUENCE</scope>
    <source>
        <strain evidence="1">AN17-2</strain>
    </source>
</reference>
<evidence type="ECO:0000313" key="1">
    <source>
        <dbReference type="EMBL" id="GMQ62116.1"/>
    </source>
</evidence>
<evidence type="ECO:0000313" key="2">
    <source>
        <dbReference type="Proteomes" id="UP001374599"/>
    </source>
</evidence>
<dbReference type="Proteomes" id="UP001374599">
    <property type="component" value="Unassembled WGS sequence"/>
</dbReference>
<dbReference type="EMBL" id="BTPU01000020">
    <property type="protein sequence ID" value="GMQ62116.1"/>
    <property type="molecule type" value="Genomic_DNA"/>
</dbReference>
<name>A0ACB5UH88_9FIRM</name>
<keyword evidence="1" id="KW-0762">Sugar transport</keyword>
<keyword evidence="2" id="KW-1185">Reference proteome</keyword>
<organism evidence="1 2">
    <name type="scientific">Vallitalea maricola</name>
    <dbReference type="NCBI Taxonomy" id="3074433"/>
    <lineage>
        <taxon>Bacteria</taxon>
        <taxon>Bacillati</taxon>
        <taxon>Bacillota</taxon>
        <taxon>Clostridia</taxon>
        <taxon>Lachnospirales</taxon>
        <taxon>Vallitaleaceae</taxon>
        <taxon>Vallitalea</taxon>
    </lineage>
</organism>
<sequence>MKRKCVKLIKVLLDHDNWMTASYLASELNVSKRSIKNYIAEINYHENGLITSSRKGYSIDSSRAKKVLDNSNINLPQNSKERVNYIITSIIINDASEDKKTDLYELGNEIFVSYETIKKDMVKVKNRLIEFDLHIVSNNAYITLEGEELDKRKLLSQILYEEFSNNVMSLEVIKREFPSYDLELLRFIIREECKKCHYFINEYALLNLVLDIIIGMDRIKNERTFGSSRNEGKHFGIREQKLAQNIAAQIERNFNITYSPAELEELTIILFSHLLKVDFATLSIDNMENVVGKECVQIVKEIRALLKKTYYIDTNNKDFIVKFTLHIKNLLVRLENGYTTKNPLLNHIKNTCPLIFECAVEVADKLREVTKYDIKEDEIAYIALHIGGNLEAQKSKRKIVNCIILFPQYYDFSNKMIEKLKEHYGERVEITTVITSIDEIKDVKKADLVISTIPVSETIGKESVMITPFLSHKDFNIIEEKIQKINLKKKKAKLKKHLMQISNPKFFYKNMDFKNKQETIRFMTDVMKKEGYVEESYYDEVFDRENQASTAYEHIAVPHSMKMNAKKTGMFVLLNEKKPLEWDNHATSIVLLFAINEDERAIFYDVYDNLIVLLLEKLNAAKVIQCNTYIEFIEAVVKCFG</sequence>
<accession>A0ACB5UH88</accession>
<comment type="caution">
    <text evidence="1">The sequence shown here is derived from an EMBL/GenBank/DDBJ whole genome shotgun (WGS) entry which is preliminary data.</text>
</comment>
<proteinExistence type="predicted"/>
<gene>
    <name evidence="1" type="ORF">AN2V17_13470</name>
</gene>
<protein>
    <submittedName>
        <fullName evidence="1">PTS sugar transporter subunit IIA</fullName>
    </submittedName>
</protein>
<keyword evidence="1" id="KW-0813">Transport</keyword>